<dbReference type="Gene3D" id="1.10.287.110">
    <property type="entry name" value="DnaJ domain"/>
    <property type="match status" value="1"/>
</dbReference>
<feature type="compositionally biased region" description="Polar residues" evidence="2">
    <location>
        <begin position="223"/>
        <end position="239"/>
    </location>
</feature>
<dbReference type="EMBL" id="CP120627">
    <property type="protein sequence ID" value="WEW56032.1"/>
    <property type="molecule type" value="Genomic_DNA"/>
</dbReference>
<feature type="compositionally biased region" description="Low complexity" evidence="2">
    <location>
        <begin position="629"/>
        <end position="643"/>
    </location>
</feature>
<feature type="compositionally biased region" description="Polar residues" evidence="2">
    <location>
        <begin position="171"/>
        <end position="195"/>
    </location>
</feature>
<dbReference type="PROSITE" id="PS50030">
    <property type="entry name" value="UBA"/>
    <property type="match status" value="1"/>
</dbReference>
<feature type="domain" description="UBA" evidence="3">
    <location>
        <begin position="324"/>
        <end position="366"/>
    </location>
</feature>
<feature type="compositionally biased region" description="Low complexity" evidence="2">
    <location>
        <begin position="817"/>
        <end position="834"/>
    </location>
</feature>
<evidence type="ECO:0000256" key="1">
    <source>
        <dbReference type="SAM" id="Coils"/>
    </source>
</evidence>
<dbReference type="AlphaFoldDB" id="A0AAF0DEJ6"/>
<name>A0AAF0DEJ6_9EURO</name>
<feature type="region of interest" description="Disordered" evidence="2">
    <location>
        <begin position="64"/>
        <end position="109"/>
    </location>
</feature>
<dbReference type="Gene3D" id="1.10.8.10">
    <property type="entry name" value="DNA helicase RuvA subunit, C-terminal domain"/>
    <property type="match status" value="1"/>
</dbReference>
<feature type="coiled-coil region" evidence="1">
    <location>
        <begin position="126"/>
        <end position="153"/>
    </location>
</feature>
<dbReference type="GO" id="GO:0031982">
    <property type="term" value="C:vesicle"/>
    <property type="evidence" value="ECO:0007669"/>
    <property type="project" value="TreeGrafter"/>
</dbReference>
<keyword evidence="5" id="KW-1185">Reference proteome</keyword>
<feature type="compositionally biased region" description="Low complexity" evidence="2">
    <location>
        <begin position="554"/>
        <end position="573"/>
    </location>
</feature>
<feature type="compositionally biased region" description="Basic and acidic residues" evidence="2">
    <location>
        <begin position="387"/>
        <end position="401"/>
    </location>
</feature>
<feature type="region of interest" description="Disordered" evidence="2">
    <location>
        <begin position="369"/>
        <end position="432"/>
    </location>
</feature>
<feature type="compositionally biased region" description="Polar residues" evidence="2">
    <location>
        <begin position="835"/>
        <end position="844"/>
    </location>
</feature>
<feature type="region of interest" description="Disordered" evidence="2">
    <location>
        <begin position="171"/>
        <end position="198"/>
    </location>
</feature>
<dbReference type="SUPFAM" id="SSF46565">
    <property type="entry name" value="Chaperone J-domain"/>
    <property type="match status" value="1"/>
</dbReference>
<dbReference type="GO" id="GO:0030276">
    <property type="term" value="F:clathrin binding"/>
    <property type="evidence" value="ECO:0007669"/>
    <property type="project" value="TreeGrafter"/>
</dbReference>
<feature type="region of interest" description="Disordered" evidence="2">
    <location>
        <begin position="522"/>
        <end position="541"/>
    </location>
</feature>
<proteinExistence type="predicted"/>
<organism evidence="4 5">
    <name type="scientific">Emydomyces testavorans</name>
    <dbReference type="NCBI Taxonomy" id="2070801"/>
    <lineage>
        <taxon>Eukaryota</taxon>
        <taxon>Fungi</taxon>
        <taxon>Dikarya</taxon>
        <taxon>Ascomycota</taxon>
        <taxon>Pezizomycotina</taxon>
        <taxon>Eurotiomycetes</taxon>
        <taxon>Eurotiomycetidae</taxon>
        <taxon>Onygenales</taxon>
        <taxon>Nannizziopsiaceae</taxon>
        <taxon>Emydomyces</taxon>
    </lineage>
</organism>
<dbReference type="InterPro" id="IPR011990">
    <property type="entry name" value="TPR-like_helical_dom_sf"/>
</dbReference>
<dbReference type="PANTHER" id="PTHR23172:SF19">
    <property type="entry name" value="J DOMAIN-CONTAINING PROTEIN"/>
    <property type="match status" value="1"/>
</dbReference>
<dbReference type="PANTHER" id="PTHR23172">
    <property type="entry name" value="AUXILIN/CYCLIN G-ASSOCIATED KINASE-RELATED"/>
    <property type="match status" value="1"/>
</dbReference>
<dbReference type="FunFam" id="1.10.287.110:FF:000002">
    <property type="entry name" value="putative tyrosine-protein phosphatase auxilin isoform X2"/>
    <property type="match status" value="1"/>
</dbReference>
<sequence>MCIYNSSIICQPTPEPLSYITTFKYELPVPVASSEISKSITLKPDDGMDDLSGLRWTGNAGTQKPPPMISNPHFPNARATPPISGRSTPLSGSAMRSVSPDKPSTPANDSFANLVNFRTGPSGKNVSLAERQRQLAEQRALEEKRKRAQLDAQYGGNNDQFWDSLEKSGMPASTSVGLTTSRNAHSAHTTSTSDMLRNGSGVDDDEEDILAAFNASAPVDKSTNFPVPSSTASPVSNAGLQVPAGNNLVLDDDDDDPFGLGEMRKRTQPSTTLQGHTDEDDDILGPLAKPVSEFTKPTVEVRDRDLKSKAYAAEDPAGSPDRVSPIDRAIAELVDMGFPIEKASEALSTTQSGTDVQAAVSWLLNQAHAEAQEKARGRSQSAQAQSRSERPSPSDAHRERVAWQPRDSSLPTRVRGQDRFEGRSQTRKAAEKDATQLAADFGNNLFKSANSLWKSGTKRVQQAVQEFNSTPDPSQPRWMREAQSERMDFRMKAAAVRRQPRQQDSAPRATMTVTDEAMMLEMGKTPPSKSPRPSRNQQSLAQDAFSPNATQDFSQSQPLPRRPRQPQQVTRSPPIEDSRSRLSRLAADEQASQAYVSPARRRRKPSPQAPSEPEPDLLEGSSRPSQLDRSASQPSAAQQPRASHPVKRPPTALPPKLKAPLRQIPPVSASTLLSSHKHRQDGSAAFKRGDFTAAHASYSAAISLLPGDHPITIILLVNRALTALKIGEPKTAINDADRALSIIGPSKGESEKIDLGNGEPEKEMRDFFGKAMMRKAEALEQLEKWIEAAKIWRETVESGHGGSAGIQGRTRCEKAAGIGPPSSSTRPITTSSRSLSGNKPTQPSRPGIRAQPSILAKPAEAVNRLRAANEAADRLDNEKFALADAVDARLTVWKGGKQDNLRALLASLDTVLWTEAGWKKLSMAELVLPNKVKIHYMKGIAKVHPDKIPVNATTEQRMIAGAVFSTLNEAWDKFKQENGL</sequence>
<feature type="region of interest" description="Disordered" evidence="2">
    <location>
        <begin position="223"/>
        <end position="300"/>
    </location>
</feature>
<dbReference type="Gene3D" id="1.25.40.10">
    <property type="entry name" value="Tetratricopeptide repeat domain"/>
    <property type="match status" value="1"/>
</dbReference>
<feature type="region of interest" description="Disordered" evidence="2">
    <location>
        <begin position="547"/>
        <end position="658"/>
    </location>
</feature>
<feature type="region of interest" description="Disordered" evidence="2">
    <location>
        <begin position="492"/>
        <end position="516"/>
    </location>
</feature>
<dbReference type="GO" id="GO:0005737">
    <property type="term" value="C:cytoplasm"/>
    <property type="evidence" value="ECO:0007669"/>
    <property type="project" value="TreeGrafter"/>
</dbReference>
<evidence type="ECO:0000259" key="3">
    <source>
        <dbReference type="PROSITE" id="PS50030"/>
    </source>
</evidence>
<feature type="region of interest" description="Disordered" evidence="2">
    <location>
        <begin position="813"/>
        <end position="852"/>
    </location>
</feature>
<dbReference type="Pfam" id="PF22562">
    <property type="entry name" value="UBA_7"/>
    <property type="match status" value="1"/>
</dbReference>
<evidence type="ECO:0000313" key="5">
    <source>
        <dbReference type="Proteomes" id="UP001219355"/>
    </source>
</evidence>
<dbReference type="InterPro" id="IPR015940">
    <property type="entry name" value="UBA"/>
</dbReference>
<dbReference type="GO" id="GO:0072583">
    <property type="term" value="P:clathrin-dependent endocytosis"/>
    <property type="evidence" value="ECO:0007669"/>
    <property type="project" value="TreeGrafter"/>
</dbReference>
<gene>
    <name evidence="4" type="primary">SWA2</name>
    <name evidence="4" type="ORF">PRK78_001467</name>
</gene>
<dbReference type="SUPFAM" id="SSF46934">
    <property type="entry name" value="UBA-like"/>
    <property type="match status" value="1"/>
</dbReference>
<protein>
    <submittedName>
        <fullName evidence="4">Auxilin-like clathrin-binding protein required for normal clathrin function</fullName>
    </submittedName>
</protein>
<dbReference type="GO" id="GO:0072318">
    <property type="term" value="P:clathrin coat disassembly"/>
    <property type="evidence" value="ECO:0007669"/>
    <property type="project" value="TreeGrafter"/>
</dbReference>
<keyword evidence="1" id="KW-0175">Coiled coil</keyword>
<dbReference type="SUPFAM" id="SSF48452">
    <property type="entry name" value="TPR-like"/>
    <property type="match status" value="1"/>
</dbReference>
<evidence type="ECO:0000256" key="2">
    <source>
        <dbReference type="SAM" id="MobiDB-lite"/>
    </source>
</evidence>
<dbReference type="FunFam" id="1.25.40.10:FF:000354">
    <property type="entry name" value="UBA domain-containing protein 7"/>
    <property type="match status" value="1"/>
</dbReference>
<accession>A0AAF0DEJ6</accession>
<feature type="compositionally biased region" description="Basic and acidic residues" evidence="2">
    <location>
        <begin position="415"/>
        <end position="432"/>
    </location>
</feature>
<dbReference type="InterPro" id="IPR009060">
    <property type="entry name" value="UBA-like_sf"/>
</dbReference>
<dbReference type="InterPro" id="IPR036869">
    <property type="entry name" value="J_dom_sf"/>
</dbReference>
<dbReference type="Proteomes" id="UP001219355">
    <property type="component" value="Chromosome 1"/>
</dbReference>
<feature type="compositionally biased region" description="Polar residues" evidence="2">
    <location>
        <begin position="85"/>
        <end position="96"/>
    </location>
</feature>
<reference evidence="4" key="1">
    <citation type="submission" date="2023-03" db="EMBL/GenBank/DDBJ databases">
        <title>Emydomyces testavorans Genome Sequence.</title>
        <authorList>
            <person name="Hoyer L."/>
        </authorList>
    </citation>
    <scope>NUCLEOTIDE SEQUENCE</scope>
    <source>
        <strain evidence="4">16-2883</strain>
    </source>
</reference>
<evidence type="ECO:0000313" key="4">
    <source>
        <dbReference type="EMBL" id="WEW56032.1"/>
    </source>
</evidence>